<name>A0AAV8SZ00_9ROSI</name>
<protein>
    <recommendedName>
        <fullName evidence="4">Large ribosomal RNA subunit accumulation protein YCED homolog 1, chloroplastic</fullName>
    </recommendedName>
</protein>
<dbReference type="EMBL" id="JAIWQS010000007">
    <property type="protein sequence ID" value="KAJ8759632.1"/>
    <property type="molecule type" value="Genomic_DNA"/>
</dbReference>
<dbReference type="AlphaFoldDB" id="A0AAV8SZ00"/>
<dbReference type="Pfam" id="PF02620">
    <property type="entry name" value="YceD"/>
    <property type="match status" value="1"/>
</dbReference>
<organism evidence="2 3">
    <name type="scientific">Erythroxylum novogranatense</name>
    <dbReference type="NCBI Taxonomy" id="1862640"/>
    <lineage>
        <taxon>Eukaryota</taxon>
        <taxon>Viridiplantae</taxon>
        <taxon>Streptophyta</taxon>
        <taxon>Embryophyta</taxon>
        <taxon>Tracheophyta</taxon>
        <taxon>Spermatophyta</taxon>
        <taxon>Magnoliopsida</taxon>
        <taxon>eudicotyledons</taxon>
        <taxon>Gunneridae</taxon>
        <taxon>Pentapetalae</taxon>
        <taxon>rosids</taxon>
        <taxon>fabids</taxon>
        <taxon>Malpighiales</taxon>
        <taxon>Erythroxylaceae</taxon>
        <taxon>Erythroxylum</taxon>
    </lineage>
</organism>
<dbReference type="PANTHER" id="PTHR34374">
    <property type="entry name" value="LARGE RIBOSOMAL RNA SUBUNIT ACCUMULATION PROTEIN YCED HOMOLOG 1, CHLOROPLASTIC"/>
    <property type="match status" value="1"/>
</dbReference>
<accession>A0AAV8SZ00</accession>
<evidence type="ECO:0000313" key="3">
    <source>
        <dbReference type="Proteomes" id="UP001159364"/>
    </source>
</evidence>
<dbReference type="InterPro" id="IPR003772">
    <property type="entry name" value="YceD"/>
</dbReference>
<dbReference type="Proteomes" id="UP001159364">
    <property type="component" value="Linkage Group LG07"/>
</dbReference>
<evidence type="ECO:0000313" key="2">
    <source>
        <dbReference type="EMBL" id="KAJ8759632.1"/>
    </source>
</evidence>
<dbReference type="PANTHER" id="PTHR34374:SF1">
    <property type="entry name" value="LARGE RIBOSOMAL RNA SUBUNIT ACCUMULATION PROTEIN YCED HOMOLOG 1, CHLOROPLASTIC"/>
    <property type="match status" value="1"/>
</dbReference>
<sequence length="351" mass="39107">MVSVLCLASPVTVTLSSSQRWHGLITRKHPSFRFVRCKFSRVSSKMLDLAAKSSIESEEGGTRESPYFALVRCGFSRASSRILNLAAKSSMELENQTLNDISLSCEDENEEIDDSETDLDSPWEGAVTYKRNAAITHVEYCTTLERLGIGNLSTGVSKSRASVMGLRVTKAVKDYPFGTPVQVSIDVTRKKKKLRLDGIIKTVITLDCNRCGQPAAQCIYSNFSLLLTEEPLDEPDTINMGVIFGEDKFKSSMSDAEKEEEEEDEDEASIDWDDRLYFPPEEKEIDISKNIRDLVHVEITINAICDPSCKGQCLKCGTNLNTGSCKCNKEKSEDKSYGPLKDLMEQMQAKS</sequence>
<evidence type="ECO:0008006" key="4">
    <source>
        <dbReference type="Google" id="ProtNLM"/>
    </source>
</evidence>
<comment type="caution">
    <text evidence="2">The sequence shown here is derived from an EMBL/GenBank/DDBJ whole genome shotgun (WGS) entry which is preliminary data.</text>
</comment>
<keyword evidence="3" id="KW-1185">Reference proteome</keyword>
<proteinExistence type="predicted"/>
<reference evidence="2 3" key="1">
    <citation type="submission" date="2021-09" db="EMBL/GenBank/DDBJ databases">
        <title>Genomic insights and catalytic innovation underlie evolution of tropane alkaloids biosynthesis.</title>
        <authorList>
            <person name="Wang Y.-J."/>
            <person name="Tian T."/>
            <person name="Huang J.-P."/>
            <person name="Huang S.-X."/>
        </authorList>
    </citation>
    <scope>NUCLEOTIDE SEQUENCE [LARGE SCALE GENOMIC DNA]</scope>
    <source>
        <strain evidence="2">KIB-2018</strain>
        <tissue evidence="2">Leaf</tissue>
    </source>
</reference>
<feature type="region of interest" description="Disordered" evidence="1">
    <location>
        <begin position="329"/>
        <end position="351"/>
    </location>
</feature>
<gene>
    <name evidence="2" type="ORF">K2173_009279</name>
</gene>
<evidence type="ECO:0000256" key="1">
    <source>
        <dbReference type="SAM" id="MobiDB-lite"/>
    </source>
</evidence>